<dbReference type="GO" id="GO:0033553">
    <property type="term" value="C:rDNA heterochromatin"/>
    <property type="evidence" value="ECO:0007669"/>
    <property type="project" value="TreeGrafter"/>
</dbReference>
<evidence type="ECO:0000256" key="1">
    <source>
        <dbReference type="SAM" id="MobiDB-lite"/>
    </source>
</evidence>
<dbReference type="Pfam" id="PF16761">
    <property type="entry name" value="Clr2_transil"/>
    <property type="match status" value="1"/>
</dbReference>
<dbReference type="GO" id="GO:0030466">
    <property type="term" value="P:silent mating-type cassette heterochromatin formation"/>
    <property type="evidence" value="ECO:0007669"/>
    <property type="project" value="TreeGrafter"/>
</dbReference>
<accession>A0A1Y2DUG9</accession>
<dbReference type="GO" id="GO:0070824">
    <property type="term" value="C:SHREC complex"/>
    <property type="evidence" value="ECO:0007669"/>
    <property type="project" value="InterPro"/>
</dbReference>
<dbReference type="OrthoDB" id="2421327at2759"/>
<dbReference type="PANTHER" id="PTHR38046">
    <property type="entry name" value="CRYPTIC LOCI REGULATOR 2"/>
    <property type="match status" value="1"/>
</dbReference>
<evidence type="ECO:0000313" key="4">
    <source>
        <dbReference type="EMBL" id="ORY62898.1"/>
    </source>
</evidence>
<dbReference type="Pfam" id="PF10383">
    <property type="entry name" value="Clr2"/>
    <property type="match status" value="1"/>
</dbReference>
<sequence length="560" mass="62236">MTEKLYPFALADGSSDGKQWNDAQFNSLHSKLDENDKRYADWKFKLGGMLREQLLPGPEYRDRTYYLRSLPEHYHIRVKTNPKNGRSDYYLYGYPEGKKPKPFRSPNDFFPHLLWLAGGSGDKSLCSCVLCNPDQARPDWWPEQTAFAHSVSDAPPDAPSAVTIASPVPSSLGNNTGMKRSASAPGSAASKPFTGSKQTPQSPAPPPITPVSGPTSSGQPQSSETPLQRVPHTQLIFREGEVVWFKNNNAWRIGMALQTLPAEPGNSSASRCIIKPLAHAYFHNENAIKNETDMRPFLAFSVPPVNPNVTRGQLMKDIPWGQLQTQLAGEDKAKQELVGLEASKLAAIEIDHSYSTFNPMQTSQQSPDIQHVGGVFLGAERITMGEAVRVRLSQNEIDPTWTKGLPIVMVVRDIFIAAGSGLFFRGDVYRLEETANQQQAPHQAQLPAELIREKSFRDQVKQRLGTRFDWIMVQQDVTKPENSMRGRFYETSRLMPIIDAAKFQAALSKAVVEDVQAYLNDRMNSDGPYLGRRRNRSATLVGAVPDGFYLPLGPGVLEDP</sequence>
<dbReference type="InterPro" id="IPR018839">
    <property type="entry name" value="Tscrpt-silencing_Clr2_C"/>
</dbReference>
<feature type="domain" description="Cryptic loci regulator 2 N-terminal" evidence="3">
    <location>
        <begin position="65"/>
        <end position="131"/>
    </location>
</feature>
<name>A0A1Y2DUG9_9PEZI</name>
<dbReference type="InParanoid" id="A0A1Y2DUG9"/>
<feature type="region of interest" description="Disordered" evidence="1">
    <location>
        <begin position="150"/>
        <end position="232"/>
    </location>
</feature>
<dbReference type="PANTHER" id="PTHR38046:SF1">
    <property type="entry name" value="CRYPTIC LOCI REGULATOR 2"/>
    <property type="match status" value="1"/>
</dbReference>
<organism evidence="4 5">
    <name type="scientific">Pseudomassariella vexata</name>
    <dbReference type="NCBI Taxonomy" id="1141098"/>
    <lineage>
        <taxon>Eukaryota</taxon>
        <taxon>Fungi</taxon>
        <taxon>Dikarya</taxon>
        <taxon>Ascomycota</taxon>
        <taxon>Pezizomycotina</taxon>
        <taxon>Sordariomycetes</taxon>
        <taxon>Xylariomycetidae</taxon>
        <taxon>Amphisphaeriales</taxon>
        <taxon>Pseudomassariaceae</taxon>
        <taxon>Pseudomassariella</taxon>
    </lineage>
</organism>
<feature type="domain" description="Cryptic loci regulator 2 C-terminal" evidence="2">
    <location>
        <begin position="371"/>
        <end position="490"/>
    </location>
</feature>
<dbReference type="InterPro" id="IPR038986">
    <property type="entry name" value="Clr2"/>
</dbReference>
<dbReference type="Proteomes" id="UP000193689">
    <property type="component" value="Unassembled WGS sequence"/>
</dbReference>
<gene>
    <name evidence="4" type="ORF">BCR38DRAFT_217095</name>
</gene>
<feature type="compositionally biased region" description="Polar residues" evidence="1">
    <location>
        <begin position="168"/>
        <end position="178"/>
    </location>
</feature>
<keyword evidence="5" id="KW-1185">Reference proteome</keyword>
<evidence type="ECO:0000259" key="2">
    <source>
        <dbReference type="Pfam" id="PF10383"/>
    </source>
</evidence>
<dbReference type="GO" id="GO:0031934">
    <property type="term" value="C:mating-type region heterochromatin"/>
    <property type="evidence" value="ECO:0007669"/>
    <property type="project" value="TreeGrafter"/>
</dbReference>
<evidence type="ECO:0000313" key="5">
    <source>
        <dbReference type="Proteomes" id="UP000193689"/>
    </source>
</evidence>
<reference evidence="4 5" key="1">
    <citation type="submission" date="2016-07" db="EMBL/GenBank/DDBJ databases">
        <title>Pervasive Adenine N6-methylation of Active Genes in Fungi.</title>
        <authorList>
            <consortium name="DOE Joint Genome Institute"/>
            <person name="Mondo S.J."/>
            <person name="Dannebaum R.O."/>
            <person name="Kuo R.C."/>
            <person name="Labutti K."/>
            <person name="Haridas S."/>
            <person name="Kuo A."/>
            <person name="Salamov A."/>
            <person name="Ahrendt S.R."/>
            <person name="Lipzen A."/>
            <person name="Sullivan W."/>
            <person name="Andreopoulos W.B."/>
            <person name="Clum A."/>
            <person name="Lindquist E."/>
            <person name="Daum C."/>
            <person name="Ramamoorthy G.K."/>
            <person name="Gryganskyi A."/>
            <person name="Culley D."/>
            <person name="Magnuson J.K."/>
            <person name="James T.Y."/>
            <person name="O'Malley M.A."/>
            <person name="Stajich J.E."/>
            <person name="Spatafora J.W."/>
            <person name="Visel A."/>
            <person name="Grigoriev I.V."/>
        </authorList>
    </citation>
    <scope>NUCLEOTIDE SEQUENCE [LARGE SCALE GENOMIC DNA]</scope>
    <source>
        <strain evidence="4 5">CBS 129021</strain>
    </source>
</reference>
<comment type="caution">
    <text evidence="4">The sequence shown here is derived from an EMBL/GenBank/DDBJ whole genome shotgun (WGS) entry which is preliminary data.</text>
</comment>
<dbReference type="InterPro" id="IPR031915">
    <property type="entry name" value="Clr2_N"/>
</dbReference>
<evidence type="ECO:0008006" key="6">
    <source>
        <dbReference type="Google" id="ProtNLM"/>
    </source>
</evidence>
<feature type="compositionally biased region" description="Low complexity" evidence="1">
    <location>
        <begin position="181"/>
        <end position="190"/>
    </location>
</feature>
<protein>
    <recommendedName>
        <fullName evidence="6">Transcription-silencing protein Clr2-domain-containing protein</fullName>
    </recommendedName>
</protein>
<dbReference type="STRING" id="1141098.A0A1Y2DUG9"/>
<dbReference type="EMBL" id="MCFJ01000008">
    <property type="protein sequence ID" value="ORY62898.1"/>
    <property type="molecule type" value="Genomic_DNA"/>
</dbReference>
<proteinExistence type="predicted"/>
<evidence type="ECO:0000259" key="3">
    <source>
        <dbReference type="Pfam" id="PF16761"/>
    </source>
</evidence>
<dbReference type="AlphaFoldDB" id="A0A1Y2DUG9"/>
<feature type="compositionally biased region" description="Low complexity" evidence="1">
    <location>
        <begin position="210"/>
        <end position="225"/>
    </location>
</feature>
<dbReference type="RefSeq" id="XP_040714555.1">
    <property type="nucleotide sequence ID" value="XM_040854204.1"/>
</dbReference>
<dbReference type="GeneID" id="63770416"/>